<evidence type="ECO:0008006" key="4">
    <source>
        <dbReference type="Google" id="ProtNLM"/>
    </source>
</evidence>
<name>A0A847VD15_9BACT</name>
<organism evidence="2 3">
    <name type="scientific">Candidatus Dojkabacteria bacterium</name>
    <dbReference type="NCBI Taxonomy" id="2099670"/>
    <lineage>
        <taxon>Bacteria</taxon>
        <taxon>Candidatus Dojkabacteria</taxon>
    </lineage>
</organism>
<proteinExistence type="predicted"/>
<evidence type="ECO:0000313" key="3">
    <source>
        <dbReference type="Proteomes" id="UP000564033"/>
    </source>
</evidence>
<feature type="non-terminal residue" evidence="2">
    <location>
        <position position="138"/>
    </location>
</feature>
<evidence type="ECO:0000256" key="1">
    <source>
        <dbReference type="SAM" id="SignalP"/>
    </source>
</evidence>
<feature type="chain" id="PRO_5032873058" description="Lipoprotein" evidence="1">
    <location>
        <begin position="20"/>
        <end position="138"/>
    </location>
</feature>
<dbReference type="Proteomes" id="UP000564033">
    <property type="component" value="Unassembled WGS sequence"/>
</dbReference>
<sequence>MKKIFVLVFVLALALSVTACTSKEGFSKDYVKACYDVGGLMAPNGCQIPTCPACPECPDVEPVVISAPELTNWCNADIVGIPVETEGSCMYCTINYVYDPAGKNPGDVYIVAGKAMEYTKGAYVYQYKQDRFLECIAA</sequence>
<evidence type="ECO:0000313" key="2">
    <source>
        <dbReference type="EMBL" id="NLZ24379.1"/>
    </source>
</evidence>
<dbReference type="EMBL" id="JAAZIL010000034">
    <property type="protein sequence ID" value="NLZ24379.1"/>
    <property type="molecule type" value="Genomic_DNA"/>
</dbReference>
<dbReference type="PROSITE" id="PS51257">
    <property type="entry name" value="PROKAR_LIPOPROTEIN"/>
    <property type="match status" value="1"/>
</dbReference>
<reference evidence="2 3" key="1">
    <citation type="journal article" date="2020" name="Biotechnol. Biofuels">
        <title>New insights from the biogas microbiome by comprehensive genome-resolved metagenomics of nearly 1600 species originating from multiple anaerobic digesters.</title>
        <authorList>
            <person name="Campanaro S."/>
            <person name="Treu L."/>
            <person name="Rodriguez-R L.M."/>
            <person name="Kovalovszki A."/>
            <person name="Ziels R.M."/>
            <person name="Maus I."/>
            <person name="Zhu X."/>
            <person name="Kougias P.G."/>
            <person name="Basile A."/>
            <person name="Luo G."/>
            <person name="Schluter A."/>
            <person name="Konstantinidis K.T."/>
            <person name="Angelidaki I."/>
        </authorList>
    </citation>
    <scope>NUCLEOTIDE SEQUENCE [LARGE SCALE GENOMIC DNA]</scope>
    <source>
        <strain evidence="2">AS19jrsBPTG_9</strain>
    </source>
</reference>
<accession>A0A847VD15</accession>
<feature type="signal peptide" evidence="1">
    <location>
        <begin position="1"/>
        <end position="19"/>
    </location>
</feature>
<protein>
    <recommendedName>
        <fullName evidence="4">Lipoprotein</fullName>
    </recommendedName>
</protein>
<dbReference type="AlphaFoldDB" id="A0A847VD15"/>
<keyword evidence="1" id="KW-0732">Signal</keyword>
<gene>
    <name evidence="2" type="ORF">GX888_01345</name>
</gene>
<comment type="caution">
    <text evidence="2">The sequence shown here is derived from an EMBL/GenBank/DDBJ whole genome shotgun (WGS) entry which is preliminary data.</text>
</comment>